<dbReference type="InterPro" id="IPR009045">
    <property type="entry name" value="Zn_M74/Hedgehog-like"/>
</dbReference>
<proteinExistence type="predicted"/>
<dbReference type="PANTHER" id="PTHR34385:SF1">
    <property type="entry name" value="PEPTIDOGLYCAN L-ALANYL-D-GLUTAMATE ENDOPEPTIDASE CWLK"/>
    <property type="match status" value="1"/>
</dbReference>
<dbReference type="InterPro" id="IPR052179">
    <property type="entry name" value="DD-CPase-like"/>
</dbReference>
<keyword evidence="1" id="KW-0812">Transmembrane</keyword>
<feature type="domain" description="D-alanyl-D-alanine carboxypeptidase-like core" evidence="2">
    <location>
        <begin position="124"/>
        <end position="253"/>
    </location>
</feature>
<dbReference type="InterPro" id="IPR003709">
    <property type="entry name" value="VanY-like_core_dom"/>
</dbReference>
<dbReference type="Pfam" id="PF02557">
    <property type="entry name" value="VanY"/>
    <property type="match status" value="1"/>
</dbReference>
<evidence type="ECO:0000259" key="2">
    <source>
        <dbReference type="Pfam" id="PF02557"/>
    </source>
</evidence>
<gene>
    <name evidence="3" type="ORF">HMPREF9452_00242</name>
</gene>
<dbReference type="PANTHER" id="PTHR34385">
    <property type="entry name" value="D-ALANYL-D-ALANINE CARBOXYPEPTIDASE"/>
    <property type="match status" value="1"/>
</dbReference>
<dbReference type="GO" id="GO:0006508">
    <property type="term" value="P:proteolysis"/>
    <property type="evidence" value="ECO:0007669"/>
    <property type="project" value="InterPro"/>
</dbReference>
<dbReference type="AlphaFoldDB" id="G1WFX9"/>
<protein>
    <recommendedName>
        <fullName evidence="2">D-alanyl-D-alanine carboxypeptidase-like core domain-containing protein</fullName>
    </recommendedName>
</protein>
<dbReference type="STRING" id="742742.HMPREF9452_00242"/>
<evidence type="ECO:0000313" key="4">
    <source>
        <dbReference type="Proteomes" id="UP000004830"/>
    </source>
</evidence>
<dbReference type="GO" id="GO:0008233">
    <property type="term" value="F:peptidase activity"/>
    <property type="evidence" value="ECO:0007669"/>
    <property type="project" value="InterPro"/>
</dbReference>
<dbReference type="SUPFAM" id="SSF55166">
    <property type="entry name" value="Hedgehog/DD-peptidase"/>
    <property type="match status" value="1"/>
</dbReference>
<feature type="transmembrane region" description="Helical" evidence="1">
    <location>
        <begin position="53"/>
        <end position="73"/>
    </location>
</feature>
<dbReference type="CDD" id="cd14852">
    <property type="entry name" value="LD-carboxypeptidase"/>
    <property type="match status" value="1"/>
</dbReference>
<dbReference type="PATRIC" id="fig|742742.3.peg.238"/>
<sequence length="274" mass="30538">MNRTHRNNHTRDAAPAYRPACRPARRVYSSHASATAPLGTKVHRKRRSRFNRARNVLVAIVAIAGLLHISGLANRLVVLIEPNAAATFLQFDEDECTWSLVLVNASNPLPDGFSVETADVGGGHSVDKRIADSLNAMLEDCRKAGYHPFIRSSFRTRDQQQQILNERVELYREAGYSGEDALSAALQWVALPGTSEHELGLAVDINDEEDDEGMYTWLASNAHQYGFILRYPLDKVGVTGISNEPWHYRYVGKQAAGEIYQTGEALEEYLARSK</sequence>
<comment type="caution">
    <text evidence="3">The sequence shown here is derived from an EMBL/GenBank/DDBJ whole genome shotgun (WGS) entry which is preliminary data.</text>
</comment>
<name>G1WFX9_9ACTN</name>
<dbReference type="HOGENOM" id="CLU_054193_3_2_11"/>
<dbReference type="Gene3D" id="3.30.1380.10">
    <property type="match status" value="1"/>
</dbReference>
<accession>G1WFX9</accession>
<evidence type="ECO:0000313" key="3">
    <source>
        <dbReference type="EMBL" id="EGX67921.1"/>
    </source>
</evidence>
<dbReference type="InterPro" id="IPR058193">
    <property type="entry name" value="VanY/YodJ_core_dom"/>
</dbReference>
<dbReference type="OrthoDB" id="9792074at2"/>
<keyword evidence="1" id="KW-1133">Transmembrane helix</keyword>
<organism evidence="3 4">
    <name type="scientific">Collinsella tanakaei YIT 12063</name>
    <dbReference type="NCBI Taxonomy" id="742742"/>
    <lineage>
        <taxon>Bacteria</taxon>
        <taxon>Bacillati</taxon>
        <taxon>Actinomycetota</taxon>
        <taxon>Coriobacteriia</taxon>
        <taxon>Coriobacteriales</taxon>
        <taxon>Coriobacteriaceae</taxon>
        <taxon>Collinsella</taxon>
    </lineage>
</organism>
<dbReference type="EMBL" id="ADLS01000004">
    <property type="protein sequence ID" value="EGX67921.1"/>
    <property type="molecule type" value="Genomic_DNA"/>
</dbReference>
<keyword evidence="4" id="KW-1185">Reference proteome</keyword>
<dbReference type="eggNOG" id="COG1876">
    <property type="taxonomic scope" value="Bacteria"/>
</dbReference>
<evidence type="ECO:0000256" key="1">
    <source>
        <dbReference type="SAM" id="Phobius"/>
    </source>
</evidence>
<keyword evidence="1" id="KW-0472">Membrane</keyword>
<dbReference type="Proteomes" id="UP000004830">
    <property type="component" value="Unassembled WGS sequence"/>
</dbReference>
<reference evidence="3 4" key="1">
    <citation type="submission" date="2011-06" db="EMBL/GenBank/DDBJ databases">
        <title>The Genome Sequence of Collinsella tanakaei YIT 12063.</title>
        <authorList>
            <consortium name="The Broad Institute Genome Sequencing Platform"/>
            <person name="Earl A."/>
            <person name="Ward D."/>
            <person name="Feldgarden M."/>
            <person name="Gevers D."/>
            <person name="Morotomi M."/>
            <person name="Young S.K."/>
            <person name="Zeng Q."/>
            <person name="Gargeya S."/>
            <person name="Fitzgerald M."/>
            <person name="Haas B."/>
            <person name="Abouelleil A."/>
            <person name="Alvarado L."/>
            <person name="Arachchi H.M."/>
            <person name="Berlin A."/>
            <person name="Brown A."/>
            <person name="Chapman S.B."/>
            <person name="Chen Z."/>
            <person name="Dunbar C."/>
            <person name="Freedman E."/>
            <person name="Gearin G."/>
            <person name="Gellesch M."/>
            <person name="Goldberg J."/>
            <person name="Griggs A."/>
            <person name="Gujja S."/>
            <person name="Heiman D."/>
            <person name="Howarth C."/>
            <person name="Larson L."/>
            <person name="Lui A."/>
            <person name="MacDonald P.J.P."/>
            <person name="Mehta T."/>
            <person name="Montmayeur A."/>
            <person name="Murphy C."/>
            <person name="Neiman D."/>
            <person name="Pearson M."/>
            <person name="Priest M."/>
            <person name="Roberts A."/>
            <person name="Saif S."/>
            <person name="Shea T."/>
            <person name="Shenoy N."/>
            <person name="Sisk P."/>
            <person name="Stolte C."/>
            <person name="Sykes S."/>
            <person name="Wortman J."/>
            <person name="Nusbaum C."/>
            <person name="Birren B."/>
        </authorList>
    </citation>
    <scope>NUCLEOTIDE SEQUENCE [LARGE SCALE GENOMIC DNA]</scope>
    <source>
        <strain evidence="3 4">YIT 12063</strain>
    </source>
</reference>